<feature type="transmembrane region" description="Helical" evidence="9">
    <location>
        <begin position="12"/>
        <end position="30"/>
    </location>
</feature>
<gene>
    <name evidence="11" type="ORF">ONB1V03_LOCUS3218</name>
</gene>
<evidence type="ECO:0000256" key="3">
    <source>
        <dbReference type="ARBA" id="ARBA00023034"/>
    </source>
</evidence>
<feature type="binding site" evidence="8">
    <location>
        <position position="345"/>
    </location>
    <ligand>
        <name>Mn(2+)</name>
        <dbReference type="ChEBI" id="CHEBI:29035"/>
    </ligand>
</feature>
<dbReference type="OrthoDB" id="8583677at2759"/>
<proteinExistence type="inferred from homology"/>
<name>A0A7R9LH67_9ACAR</name>
<feature type="binding site" evidence="7">
    <location>
        <position position="345"/>
    </location>
    <ligand>
        <name>ATP</name>
        <dbReference type="ChEBI" id="CHEBI:30616"/>
    </ligand>
</feature>
<evidence type="ECO:0000256" key="9">
    <source>
        <dbReference type="SAM" id="Phobius"/>
    </source>
</evidence>
<dbReference type="EMBL" id="OC915720">
    <property type="protein sequence ID" value="CAD7641666.1"/>
    <property type="molecule type" value="Genomic_DNA"/>
</dbReference>
<evidence type="ECO:0000256" key="7">
    <source>
        <dbReference type="PIRSR" id="PIRSR624869-2"/>
    </source>
</evidence>
<dbReference type="EMBL" id="CAJPVJ010000895">
    <property type="protein sequence ID" value="CAG2163645.1"/>
    <property type="molecule type" value="Genomic_DNA"/>
</dbReference>
<dbReference type="Pfam" id="PF06702">
    <property type="entry name" value="Fam20C"/>
    <property type="match status" value="1"/>
</dbReference>
<keyword evidence="5" id="KW-0325">Glycoprotein</keyword>
<keyword evidence="12" id="KW-1185">Reference proteome</keyword>
<dbReference type="GO" id="GO:0005524">
    <property type="term" value="F:ATP binding"/>
    <property type="evidence" value="ECO:0007669"/>
    <property type="project" value="UniProtKB-KW"/>
</dbReference>
<organism evidence="11">
    <name type="scientific">Oppiella nova</name>
    <dbReference type="NCBI Taxonomy" id="334625"/>
    <lineage>
        <taxon>Eukaryota</taxon>
        <taxon>Metazoa</taxon>
        <taxon>Ecdysozoa</taxon>
        <taxon>Arthropoda</taxon>
        <taxon>Chelicerata</taxon>
        <taxon>Arachnida</taxon>
        <taxon>Acari</taxon>
        <taxon>Acariformes</taxon>
        <taxon>Sarcoptiformes</taxon>
        <taxon>Oribatida</taxon>
        <taxon>Brachypylina</taxon>
        <taxon>Oppioidea</taxon>
        <taxon>Oppiidae</taxon>
        <taxon>Oppiella</taxon>
    </lineage>
</organism>
<evidence type="ECO:0000313" key="11">
    <source>
        <dbReference type="EMBL" id="CAD7641666.1"/>
    </source>
</evidence>
<dbReference type="Proteomes" id="UP000728032">
    <property type="component" value="Unassembled WGS sequence"/>
</dbReference>
<keyword evidence="8" id="KW-0479">Metal-binding</keyword>
<keyword evidence="8" id="KW-0464">Manganese</keyword>
<dbReference type="PANTHER" id="PTHR12450:SF14">
    <property type="entry name" value="GLYCOSAMINOGLYCAN XYLOSYLKINASE"/>
    <property type="match status" value="1"/>
</dbReference>
<dbReference type="GO" id="GO:0016773">
    <property type="term" value="F:phosphotransferase activity, alcohol group as acceptor"/>
    <property type="evidence" value="ECO:0007669"/>
    <property type="project" value="TreeGrafter"/>
</dbReference>
<comment type="cofactor">
    <cofactor evidence="8">
        <name>Mn(2+)</name>
        <dbReference type="ChEBI" id="CHEBI:29035"/>
    </cofactor>
</comment>
<dbReference type="GO" id="GO:0005794">
    <property type="term" value="C:Golgi apparatus"/>
    <property type="evidence" value="ECO:0007669"/>
    <property type="project" value="UniProtKB-SubCell"/>
</dbReference>
<reference evidence="11" key="1">
    <citation type="submission" date="2020-11" db="EMBL/GenBank/DDBJ databases">
        <authorList>
            <person name="Tran Van P."/>
        </authorList>
    </citation>
    <scope>NUCLEOTIDE SEQUENCE</scope>
</reference>
<feature type="domain" description="FAM20 C-terminal" evidence="10">
    <location>
        <begin position="230"/>
        <end position="420"/>
    </location>
</feature>
<dbReference type="AlphaFoldDB" id="A0A7R9LH67"/>
<feature type="binding site" evidence="7">
    <location>
        <position position="149"/>
    </location>
    <ligand>
        <name>ATP</name>
        <dbReference type="ChEBI" id="CHEBI:30616"/>
    </ligand>
</feature>
<dbReference type="PANTHER" id="PTHR12450">
    <property type="entry name" value="DENTIN MATRIX PROTEIN 4 PROTEIN FAM20"/>
    <property type="match status" value="1"/>
</dbReference>
<evidence type="ECO:0000259" key="10">
    <source>
        <dbReference type="Pfam" id="PF06702"/>
    </source>
</evidence>
<evidence type="ECO:0000256" key="5">
    <source>
        <dbReference type="ARBA" id="ARBA00023180"/>
    </source>
</evidence>
<keyword evidence="9" id="KW-0812">Transmembrane</keyword>
<evidence type="ECO:0000256" key="6">
    <source>
        <dbReference type="PIRSR" id="PIRSR624869-1"/>
    </source>
</evidence>
<feature type="active site" evidence="6">
    <location>
        <position position="326"/>
    </location>
</feature>
<feature type="binding site" evidence="8">
    <location>
        <position position="184"/>
    </location>
    <ligand>
        <name>Mn(2+)</name>
        <dbReference type="ChEBI" id="CHEBI:29035"/>
    </ligand>
</feature>
<keyword evidence="7" id="KW-0067">ATP-binding</keyword>
<evidence type="ECO:0000256" key="1">
    <source>
        <dbReference type="ARBA" id="ARBA00004555"/>
    </source>
</evidence>
<dbReference type="InterPro" id="IPR009581">
    <property type="entry name" value="FAM20_C"/>
</dbReference>
<protein>
    <recommendedName>
        <fullName evidence="10">FAM20 C-terminal domain-containing protein</fullName>
    </recommendedName>
</protein>
<feature type="binding site" evidence="7">
    <location>
        <position position="165"/>
    </location>
    <ligand>
        <name>ATP</name>
        <dbReference type="ChEBI" id="CHEBI:30616"/>
    </ligand>
</feature>
<keyword evidence="9" id="KW-0472">Membrane</keyword>
<comment type="similarity">
    <text evidence="2">Belongs to the FAM20 family.</text>
</comment>
<evidence type="ECO:0000256" key="2">
    <source>
        <dbReference type="ARBA" id="ARBA00006557"/>
    </source>
</evidence>
<keyword evidence="4" id="KW-1015">Disulfide bond</keyword>
<keyword evidence="9" id="KW-1133">Transmembrane helix</keyword>
<evidence type="ECO:0000256" key="8">
    <source>
        <dbReference type="PIRSR" id="PIRSR624869-3"/>
    </source>
</evidence>
<sequence>MSSLKTRIVSVLLLCCLLSALMVFYFVLFFDDFQSESKPSSSLIIVSFAEMRPKNASKDDISLRIAAKIEAKLPLPALNTSSEALALLRALQLDLNAEQPPVADVWSLAHSWVTARQLLPPKAPQLSLVLRTLKTSRVLRADVSRTGTQLKLLLELDGQQRALFKPQRYSRQHVVSGDPYAGADRHNGEIVAFHLSRLLDLRVVPIVVSRRLRLSELRAVSSAALSATFTNDSCFYGECHYCSSFDSVCGDLEGRLEGSLHLMLPTKYKLQRVRNPWQRTYRPGVFAPWEREMDFCAAVVQRIPLRPRLLDIVDLAVFDFLIANADRHHFEVFKDVPNSALLFIDNGKSFGDPHSHELSILAPLSQCCVIRNSTYRRLQVLASAPLSAAVESLLAADDSPEPLLTRNHLSALDVRLRSVLVSKEYLIPLSKSDFAVQALIGACLEEKGKQHVLK</sequence>
<dbReference type="InterPro" id="IPR024869">
    <property type="entry name" value="FAM20"/>
</dbReference>
<dbReference type="GO" id="GO:0046872">
    <property type="term" value="F:metal ion binding"/>
    <property type="evidence" value="ECO:0007669"/>
    <property type="project" value="UniProtKB-KW"/>
</dbReference>
<evidence type="ECO:0000313" key="12">
    <source>
        <dbReference type="Proteomes" id="UP000728032"/>
    </source>
</evidence>
<keyword evidence="7" id="KW-0547">Nucleotide-binding</keyword>
<feature type="binding site" evidence="7">
    <location>
        <position position="331"/>
    </location>
    <ligand>
        <name>ATP</name>
        <dbReference type="ChEBI" id="CHEBI:30616"/>
    </ligand>
</feature>
<evidence type="ECO:0000256" key="4">
    <source>
        <dbReference type="ARBA" id="ARBA00023157"/>
    </source>
</evidence>
<accession>A0A7R9LH67</accession>
<keyword evidence="3" id="KW-0333">Golgi apparatus</keyword>
<comment type="subcellular location">
    <subcellularLocation>
        <location evidence="1">Golgi apparatus</location>
    </subcellularLocation>
</comment>